<reference evidence="2 4" key="2">
    <citation type="submission" date="2016-11" db="EMBL/GenBank/DDBJ databases">
        <title>Genome sequencing of Amycolatopsis regifaucium.</title>
        <authorList>
            <person name="Mayilraj S."/>
            <person name="Kaur N."/>
        </authorList>
    </citation>
    <scope>NUCLEOTIDE SEQUENCE [LARGE SCALE GENOMIC DNA]</scope>
    <source>
        <strain evidence="2 4">GY080</strain>
    </source>
</reference>
<dbReference type="AlphaFoldDB" id="A0A154MLP4"/>
<evidence type="ECO:0000313" key="1">
    <source>
        <dbReference type="EMBL" id="KZB84903.1"/>
    </source>
</evidence>
<evidence type="ECO:0000313" key="2">
    <source>
        <dbReference type="EMBL" id="OKA03921.1"/>
    </source>
</evidence>
<accession>A0A154MLP4</accession>
<organism evidence="1 3">
    <name type="scientific">Amycolatopsis regifaucium</name>
    <dbReference type="NCBI Taxonomy" id="546365"/>
    <lineage>
        <taxon>Bacteria</taxon>
        <taxon>Bacillati</taxon>
        <taxon>Actinomycetota</taxon>
        <taxon>Actinomycetes</taxon>
        <taxon>Pseudonocardiales</taxon>
        <taxon>Pseudonocardiaceae</taxon>
        <taxon>Amycolatopsis</taxon>
    </lineage>
</organism>
<dbReference type="Proteomes" id="UP000076321">
    <property type="component" value="Unassembled WGS sequence"/>
</dbReference>
<dbReference type="RefSeq" id="WP_061981646.1">
    <property type="nucleotide sequence ID" value="NZ_FOPQ01000007.1"/>
</dbReference>
<reference evidence="1 3" key="1">
    <citation type="submission" date="2015-12" db="EMBL/GenBank/DDBJ databases">
        <title>Amycolatopsis regifaucium genome sequencing and assembly.</title>
        <authorList>
            <person name="Mayilraj S."/>
        </authorList>
    </citation>
    <scope>NUCLEOTIDE SEQUENCE [LARGE SCALE GENOMIC DNA]</scope>
    <source>
        <strain evidence="1 3">GY080</strain>
    </source>
</reference>
<proteinExistence type="predicted"/>
<comment type="caution">
    <text evidence="1">The sequence shown here is derived from an EMBL/GenBank/DDBJ whole genome shotgun (WGS) entry which is preliminary data.</text>
</comment>
<dbReference type="EMBL" id="LOBU02000024">
    <property type="protein sequence ID" value="OKA03921.1"/>
    <property type="molecule type" value="Genomic_DNA"/>
</dbReference>
<dbReference type="Proteomes" id="UP000186883">
    <property type="component" value="Unassembled WGS sequence"/>
</dbReference>
<protein>
    <submittedName>
        <fullName evidence="1">Uncharacterized protein</fullName>
    </submittedName>
</protein>
<evidence type="ECO:0000313" key="3">
    <source>
        <dbReference type="Proteomes" id="UP000076321"/>
    </source>
</evidence>
<dbReference type="EMBL" id="LQCI01000012">
    <property type="protein sequence ID" value="KZB84903.1"/>
    <property type="molecule type" value="Genomic_DNA"/>
</dbReference>
<evidence type="ECO:0000313" key="4">
    <source>
        <dbReference type="Proteomes" id="UP000186883"/>
    </source>
</evidence>
<keyword evidence="4" id="KW-1185">Reference proteome</keyword>
<sequence length="94" mass="10149">MYRPSVQAVPGAKVRRYRLAAPMARYAVRSVQDALNAGNAVSRLRSSRPNAVSARAGRCPRRPFLRLPCPNLLSSPWTAAVHGSSVVPTTRHGG</sequence>
<name>A0A154MLP4_9PSEU</name>
<dbReference type="OrthoDB" id="3638536at2"/>
<gene>
    <name evidence="2" type="ORF">ATP06_0232315</name>
    <name evidence="1" type="ORF">AVL48_01460</name>
</gene>